<feature type="transmembrane region" description="Helical" evidence="1">
    <location>
        <begin position="21"/>
        <end position="42"/>
    </location>
</feature>
<keyword evidence="1" id="KW-0472">Membrane</keyword>
<dbReference type="Proteomes" id="UP000042054">
    <property type="component" value="Unassembled WGS sequence"/>
</dbReference>
<evidence type="ECO:0000313" key="3">
    <source>
        <dbReference type="Proteomes" id="UP000042054"/>
    </source>
</evidence>
<evidence type="ECO:0000256" key="1">
    <source>
        <dbReference type="SAM" id="Phobius"/>
    </source>
</evidence>
<keyword evidence="1" id="KW-0812">Transmembrane</keyword>
<keyword evidence="1" id="KW-1133">Transmembrane helix</keyword>
<evidence type="ECO:0000313" key="2">
    <source>
        <dbReference type="EMBL" id="CQI88860.1"/>
    </source>
</evidence>
<dbReference type="AlphaFoldDB" id="A0A0U1HQM4"/>
<proteinExistence type="predicted"/>
<gene>
    <name evidence="2" type="ORF">ERS008555_01210</name>
</gene>
<dbReference type="EMBL" id="CTKE01000005">
    <property type="protein sequence ID" value="CQI88860.1"/>
    <property type="molecule type" value="Genomic_DNA"/>
</dbReference>
<accession>A0A0U1HQM4</accession>
<sequence>MKEKKALFFVKELFFNLKLQPRFIILWLAGFLFIILVTHRIYR</sequence>
<organism evidence="2 3">
    <name type="scientific">Yersinia rohdei</name>
    <dbReference type="NCBI Taxonomy" id="29485"/>
    <lineage>
        <taxon>Bacteria</taxon>
        <taxon>Pseudomonadati</taxon>
        <taxon>Pseudomonadota</taxon>
        <taxon>Gammaproteobacteria</taxon>
        <taxon>Enterobacterales</taxon>
        <taxon>Yersiniaceae</taxon>
        <taxon>Yersinia</taxon>
    </lineage>
</organism>
<protein>
    <submittedName>
        <fullName evidence="2">Uncharacterized protein</fullName>
    </submittedName>
</protein>
<name>A0A0U1HQM4_YERRO</name>
<reference evidence="3" key="1">
    <citation type="submission" date="2015-03" db="EMBL/GenBank/DDBJ databases">
        <authorList>
            <consortium name="Pathogen Informatics"/>
            <person name="Murphy D."/>
        </authorList>
    </citation>
    <scope>NUCLEOTIDE SEQUENCE [LARGE SCALE GENOMIC DNA]</scope>
    <source>
        <strain evidence="3">68/02</strain>
    </source>
</reference>